<evidence type="ECO:0000256" key="14">
    <source>
        <dbReference type="ARBA" id="ARBA00047700"/>
    </source>
</evidence>
<feature type="domain" description="Pyruvate phosphate dikinase AMP/ATP-binding" evidence="15">
    <location>
        <begin position="627"/>
        <end position="952"/>
    </location>
</feature>
<keyword evidence="12" id="KW-0460">Magnesium</keyword>
<evidence type="ECO:0000313" key="17">
    <source>
        <dbReference type="Proteomes" id="UP000473278"/>
    </source>
</evidence>
<comment type="similarity">
    <text evidence="4">Belongs to the PEP-utilizing enzyme family.</text>
</comment>
<keyword evidence="17" id="KW-1185">Reference proteome</keyword>
<evidence type="ECO:0000256" key="13">
    <source>
        <dbReference type="ARBA" id="ARBA00033470"/>
    </source>
</evidence>
<evidence type="ECO:0000256" key="12">
    <source>
        <dbReference type="ARBA" id="ARBA00022842"/>
    </source>
</evidence>
<dbReference type="PANTHER" id="PTHR43030">
    <property type="entry name" value="PHOSPHOENOLPYRUVATE SYNTHASE"/>
    <property type="match status" value="1"/>
</dbReference>
<dbReference type="InterPro" id="IPR002192">
    <property type="entry name" value="PPDK_AMP/ATP-bd"/>
</dbReference>
<evidence type="ECO:0000256" key="3">
    <source>
        <dbReference type="ARBA" id="ARBA00004742"/>
    </source>
</evidence>
<comment type="catalytic activity">
    <reaction evidence="14">
        <text>pyruvate + ATP + H2O = phosphoenolpyruvate + AMP + phosphate + 2 H(+)</text>
        <dbReference type="Rhea" id="RHEA:11364"/>
        <dbReference type="ChEBI" id="CHEBI:15361"/>
        <dbReference type="ChEBI" id="CHEBI:15377"/>
        <dbReference type="ChEBI" id="CHEBI:15378"/>
        <dbReference type="ChEBI" id="CHEBI:30616"/>
        <dbReference type="ChEBI" id="CHEBI:43474"/>
        <dbReference type="ChEBI" id="CHEBI:58702"/>
        <dbReference type="ChEBI" id="CHEBI:456215"/>
        <dbReference type="EC" id="2.7.9.2"/>
    </reaction>
</comment>
<comment type="cofactor">
    <cofactor evidence="1">
        <name>Mg(2+)</name>
        <dbReference type="ChEBI" id="CHEBI:18420"/>
    </cofactor>
</comment>
<dbReference type="RefSeq" id="WP_165138476.1">
    <property type="nucleotide sequence ID" value="NZ_JAALLT010000001.1"/>
</dbReference>
<evidence type="ECO:0000259" key="15">
    <source>
        <dbReference type="Pfam" id="PF01326"/>
    </source>
</evidence>
<dbReference type="EMBL" id="JAALLT010000001">
    <property type="protein sequence ID" value="NGP75296.1"/>
    <property type="molecule type" value="Genomic_DNA"/>
</dbReference>
<keyword evidence="10" id="KW-0418">Kinase</keyword>
<keyword evidence="9" id="KW-0547">Nucleotide-binding</keyword>
<dbReference type="PANTHER" id="PTHR43030:SF1">
    <property type="entry name" value="PHOSPHOENOLPYRUVATE SYNTHASE"/>
    <property type="match status" value="1"/>
</dbReference>
<evidence type="ECO:0000256" key="9">
    <source>
        <dbReference type="ARBA" id="ARBA00022741"/>
    </source>
</evidence>
<keyword evidence="8" id="KW-0479">Metal-binding</keyword>
<evidence type="ECO:0000256" key="2">
    <source>
        <dbReference type="ARBA" id="ARBA00002988"/>
    </source>
</evidence>
<evidence type="ECO:0000256" key="1">
    <source>
        <dbReference type="ARBA" id="ARBA00001946"/>
    </source>
</evidence>
<comment type="function">
    <text evidence="2">Catalyzes the phosphorylation of pyruvate to phosphoenolpyruvate.</text>
</comment>
<evidence type="ECO:0000256" key="8">
    <source>
        <dbReference type="ARBA" id="ARBA00022723"/>
    </source>
</evidence>
<sequence length="973" mass="109267">MITTSGTIKVSLPVLLFLFLAAPLWAQKTESATIKKRIDAYKEDPRGPYKDLRWFCPDGSVVPPQERCPQRGGKQRARYKDEVVTLQKTNHLFLGQILATTDYQSFWDTANNHSRLKQYQLEQYLRSIDNGWILRKAQFYRGAIQAEDESAWGIDFFNQLLSDDQVLRQHFFLIRQAAKDIPHRGDVNQAQLMRSQSQVIAEQYPPFMDLRIKIHGQPQESDIEKVLTFKRQHAAKMNTETVEQLDELVATMRDFFHPDKKQRLREYTSQLPASSPLKNSLTNFIGTSLEQESPGDRIAAYADLLFVIRNNILKENNAAARLTLLDISNYLEEQIYIDAANWQPANLKELLRNIFVLGKAGTGAGYIELWEWQQISPQLKPTESEALTIEALNRYMQLARSQVEWGTGTVKAVYQETVTLFQGFEPLAHGFIDDRIRSSALLPLGTNVSRLGDFIAEQSGLNNKVLGIANQSQIRGLNPGFAFGELVVVSGSPDEIEVSSDKIYVFERPPSDLKPVAGIATVSEGNLVSHVQLLARNLGIPNAVLSNFNLEELKSHSGEMVFYAVSRKGTVIMKPASEMNAREKALFTVKTRNEDKISVPVENIDLNQTSVLDLRDVRSANSGKVYGPKAANLGQLKSTFPENVVEGLVLPFGIFRKHMEQQMPGQNQSYWQFLNETFEQAEKMRNNGTSETEVENFQIQKLGILREAIKKMPLLPAFEEELSRRFESILGKPMGEVPVFIRSDTNMEDLKDFTGAGLNLTVFNVLEKNKIIQGIKDVWASPYTDRSFRWRQKYLLNPENVYPSLLIIPSVDVDYSGVLITKGVSSGNSGDLTIAFSRGAGGAVDGQVAESYLIMPSGEAVLIAPSREPYYNVLPLAGGLQKKTAAFDQAILNKKNMDAIRELANTVKKVLPNTPGIGSEGPYDIELGFKNDKLWLFQVRPFVENKKAASSAYLESITPKIGRNKKIKLSTKL</sequence>
<evidence type="ECO:0000256" key="10">
    <source>
        <dbReference type="ARBA" id="ARBA00022777"/>
    </source>
</evidence>
<keyword evidence="16" id="KW-0670">Pyruvate</keyword>
<name>A0A6M1ST13_9BACT</name>
<gene>
    <name evidence="16" type="ORF">G3570_01520</name>
</gene>
<evidence type="ECO:0000256" key="11">
    <source>
        <dbReference type="ARBA" id="ARBA00022840"/>
    </source>
</evidence>
<evidence type="ECO:0000256" key="4">
    <source>
        <dbReference type="ARBA" id="ARBA00007837"/>
    </source>
</evidence>
<dbReference type="AlphaFoldDB" id="A0A6M1ST13"/>
<accession>A0A6M1ST13</accession>
<keyword evidence="11" id="KW-0067">ATP-binding</keyword>
<evidence type="ECO:0000256" key="7">
    <source>
        <dbReference type="ARBA" id="ARBA00022679"/>
    </source>
</evidence>
<protein>
    <recommendedName>
        <fullName evidence="6">Phosphoenolpyruvate synthase</fullName>
        <ecNumber evidence="5">2.7.9.2</ecNumber>
    </recommendedName>
    <alternativeName>
        <fullName evidence="13">Pyruvate, water dikinase</fullName>
    </alternativeName>
</protein>
<dbReference type="GO" id="GO:0046872">
    <property type="term" value="F:metal ion binding"/>
    <property type="evidence" value="ECO:0007669"/>
    <property type="project" value="UniProtKB-KW"/>
</dbReference>
<dbReference type="GO" id="GO:0005524">
    <property type="term" value="F:ATP binding"/>
    <property type="evidence" value="ECO:0007669"/>
    <property type="project" value="UniProtKB-KW"/>
</dbReference>
<dbReference type="GO" id="GO:0008986">
    <property type="term" value="F:pyruvate, water dikinase activity"/>
    <property type="evidence" value="ECO:0007669"/>
    <property type="project" value="UniProtKB-EC"/>
</dbReference>
<reference evidence="16 17" key="1">
    <citation type="submission" date="2020-02" db="EMBL/GenBank/DDBJ databases">
        <title>Balneolaceae bacterium YR4-1, complete genome.</title>
        <authorList>
            <person name="Li Y."/>
            <person name="Wu S."/>
        </authorList>
    </citation>
    <scope>NUCLEOTIDE SEQUENCE [LARGE SCALE GENOMIC DNA]</scope>
    <source>
        <strain evidence="16 17">YR4-1</strain>
    </source>
</reference>
<dbReference type="SUPFAM" id="SSF56059">
    <property type="entry name" value="Glutathione synthetase ATP-binding domain-like"/>
    <property type="match status" value="1"/>
</dbReference>
<organism evidence="16 17">
    <name type="scientific">Halalkalibaculum roseum</name>
    <dbReference type="NCBI Taxonomy" id="2709311"/>
    <lineage>
        <taxon>Bacteria</taxon>
        <taxon>Pseudomonadati</taxon>
        <taxon>Balneolota</taxon>
        <taxon>Balneolia</taxon>
        <taxon>Balneolales</taxon>
        <taxon>Balneolaceae</taxon>
        <taxon>Halalkalibaculum</taxon>
    </lineage>
</organism>
<evidence type="ECO:0000256" key="5">
    <source>
        <dbReference type="ARBA" id="ARBA00011996"/>
    </source>
</evidence>
<dbReference type="Proteomes" id="UP000473278">
    <property type="component" value="Unassembled WGS sequence"/>
</dbReference>
<dbReference type="EC" id="2.7.9.2" evidence="5"/>
<evidence type="ECO:0000256" key="6">
    <source>
        <dbReference type="ARBA" id="ARBA00021623"/>
    </source>
</evidence>
<dbReference type="Gene3D" id="3.30.470.20">
    <property type="entry name" value="ATP-grasp fold, B domain"/>
    <property type="match status" value="1"/>
</dbReference>
<dbReference type="InterPro" id="IPR006319">
    <property type="entry name" value="PEP_synth"/>
</dbReference>
<comment type="pathway">
    <text evidence="3">Carbohydrate biosynthesis; gluconeogenesis.</text>
</comment>
<dbReference type="Pfam" id="PF01326">
    <property type="entry name" value="PPDK_N"/>
    <property type="match status" value="1"/>
</dbReference>
<evidence type="ECO:0000313" key="16">
    <source>
        <dbReference type="EMBL" id="NGP75296.1"/>
    </source>
</evidence>
<proteinExistence type="inferred from homology"/>
<comment type="caution">
    <text evidence="16">The sequence shown here is derived from an EMBL/GenBank/DDBJ whole genome shotgun (WGS) entry which is preliminary data.</text>
</comment>
<dbReference type="Gene3D" id="3.30.1490.20">
    <property type="entry name" value="ATP-grasp fold, A domain"/>
    <property type="match status" value="1"/>
</dbReference>
<dbReference type="InterPro" id="IPR013815">
    <property type="entry name" value="ATP_grasp_subdomain_1"/>
</dbReference>
<keyword evidence="7" id="KW-0808">Transferase</keyword>